<proteinExistence type="predicted"/>
<protein>
    <submittedName>
        <fullName evidence="2">Uncharacterized protein LOC113797764</fullName>
    </submittedName>
</protein>
<evidence type="ECO:0000313" key="1">
    <source>
        <dbReference type="Proteomes" id="UP000515146"/>
    </source>
</evidence>
<evidence type="ECO:0000313" key="2">
    <source>
        <dbReference type="RefSeq" id="XP_027204001.1"/>
    </source>
</evidence>
<name>A0A6P6YGQ7_DERPT</name>
<reference evidence="2" key="1">
    <citation type="submission" date="2025-08" db="UniProtKB">
        <authorList>
            <consortium name="RefSeq"/>
        </authorList>
    </citation>
    <scope>IDENTIFICATION</scope>
    <source>
        <strain evidence="2">Airmid</strain>
    </source>
</reference>
<keyword evidence="1" id="KW-1185">Reference proteome</keyword>
<dbReference type="InParanoid" id="A0A6P6YGQ7"/>
<organism evidence="1 2">
    <name type="scientific">Dermatophagoides pteronyssinus</name>
    <name type="common">European house dust mite</name>
    <dbReference type="NCBI Taxonomy" id="6956"/>
    <lineage>
        <taxon>Eukaryota</taxon>
        <taxon>Metazoa</taxon>
        <taxon>Ecdysozoa</taxon>
        <taxon>Arthropoda</taxon>
        <taxon>Chelicerata</taxon>
        <taxon>Arachnida</taxon>
        <taxon>Acari</taxon>
        <taxon>Acariformes</taxon>
        <taxon>Sarcoptiformes</taxon>
        <taxon>Astigmata</taxon>
        <taxon>Psoroptidia</taxon>
        <taxon>Analgoidea</taxon>
        <taxon>Pyroglyphidae</taxon>
        <taxon>Dermatophagoidinae</taxon>
        <taxon>Dermatophagoides</taxon>
    </lineage>
</organism>
<dbReference type="AlphaFoldDB" id="A0A6P6YGQ7"/>
<dbReference type="OrthoDB" id="6511049at2759"/>
<dbReference type="OMA" id="HENCEIN"/>
<sequence length="1003" mass="116119">MDNRLTVSSFSSLLIFNDLYDLKRDSLYLETDIKIDDEIKNLKLLPSDCHIVRTPHVIILRLLHIFGPFQNNTNDGKDLILIAQCECQPQINVLICIKNFDDHEEQIEVSFEQLNHLFTLKNFLTIACKNNLSISFVDSSEINCQILSNTLNEIVIIVSKKFHSNLIFHENCEINDIIHLERLSYQSKNAMDLTIVSRNSNNDNDNERESMNESMELLPSHLPSDDDMDTPIVNGEIMDIYANTQSTEANFSNTQSTSNGNHDDHSDELMILETELDDDFIGPNNNNEIEKKIQTIIKEIGNELMEKFNLSRLIRTNFKDDLIEDNKPIELTLLSQLQYPINSVQSYRFVNIVGIVKRYDNNLLLIYDETMDDFEIRTDNRGIDYYKTSTATTTTVNGNGNNNNVAMKNYPSLKAGNIVCIRQLCLTQNHRNICANSEQIIAIEIYNENDHFIVNDKRKISIEEFKQIIRLYCHQIKELINCKVHNAKNLDNRQYYSGNLIGLCAAKFSSQLSDKLFTDLYLMIPTRSKYPSTMIMNISSIAEQIENMSIRSNRNYYKDESFLQNLLNNNQIIHISVWGNHHRILSSILPLDIVILYNVYIRNDRNGNGFYFYTLSDGFVYGRRLISIKTNTIIDNYIQRLYRTFKGKFLKNLRQKQTDEMAIEIESDLDSSILLRLGSNAKDLIKKMKNGGKIFANEQQQELWKFAFIKKNIFNYVKNHRTLFESLVNVDMAKKIDSFVQLIQLSSSTSTSDVNNDEEQSNENLATNLYRISARLINYQFNDKNGIEFINLAHLRQNQMKINCQSKSCDFIASFNSYFLPKAYDFMSLSNDSCNDDEDKQQQKQRLICQKCGETLSAYLFIELYFEDDYGNHLTAMLSSPEIENLIHCTNQQLICSDPESTDILMALQFILKTLCPVRQIATTTTTTKPATTTNNSHQMNINPKCDWIIESTIVKSDNFNYDDYSNLYNRHLFDSNQNVNMDEFSIFYIRSIMSNKSAGPEY</sequence>
<dbReference type="Proteomes" id="UP000515146">
    <property type="component" value="Unplaced"/>
</dbReference>
<gene>
    <name evidence="2" type="primary">LOC113797764</name>
</gene>
<accession>A0A6P6YGQ7</accession>
<dbReference type="KEGG" id="dpte:113797764"/>
<dbReference type="RefSeq" id="XP_027204001.1">
    <property type="nucleotide sequence ID" value="XM_027348200.1"/>
</dbReference>